<dbReference type="EMBL" id="CP012040">
    <property type="protein sequence ID" value="AKP53404.1"/>
    <property type="molecule type" value="Genomic_DNA"/>
</dbReference>
<dbReference type="STRING" id="320787.CA2015_4046"/>
<dbReference type="KEGG" id="camu:CA2015_4046"/>
<name>A0A0H4PGT8_9BACT</name>
<accession>A0A0H4PGT8</accession>
<dbReference type="OrthoDB" id="1032269at2"/>
<gene>
    <name evidence="1" type="ORF">CA2015_4046</name>
</gene>
<sequence length="51" mass="5958">MIPKEKENKERANGGVKTVKAYIEKGVTEGFERRFDEVKLWYAMKHKVGQC</sequence>
<dbReference type="AlphaFoldDB" id="A0A0H4PGT8"/>
<proteinExistence type="predicted"/>
<organism evidence="1 2">
    <name type="scientific">Cyclobacterium amurskyense</name>
    <dbReference type="NCBI Taxonomy" id="320787"/>
    <lineage>
        <taxon>Bacteria</taxon>
        <taxon>Pseudomonadati</taxon>
        <taxon>Bacteroidota</taxon>
        <taxon>Cytophagia</taxon>
        <taxon>Cytophagales</taxon>
        <taxon>Cyclobacteriaceae</taxon>
        <taxon>Cyclobacterium</taxon>
    </lineage>
</organism>
<evidence type="ECO:0000313" key="2">
    <source>
        <dbReference type="Proteomes" id="UP000036520"/>
    </source>
</evidence>
<keyword evidence="2" id="KW-1185">Reference proteome</keyword>
<dbReference type="Proteomes" id="UP000036520">
    <property type="component" value="Chromosome"/>
</dbReference>
<evidence type="ECO:0000313" key="1">
    <source>
        <dbReference type="EMBL" id="AKP53404.1"/>
    </source>
</evidence>
<reference evidence="1 2" key="1">
    <citation type="submission" date="2015-07" db="EMBL/GenBank/DDBJ databases">
        <authorList>
            <person name="Kim K.M."/>
        </authorList>
    </citation>
    <scope>NUCLEOTIDE SEQUENCE [LARGE SCALE GENOMIC DNA]</scope>
    <source>
        <strain evidence="1 2">KCTC 12363</strain>
    </source>
</reference>
<protein>
    <submittedName>
        <fullName evidence="1">Uncharacterized protein</fullName>
    </submittedName>
</protein>
<dbReference type="RefSeq" id="WP_157470554.1">
    <property type="nucleotide sequence ID" value="NZ_CP012040.1"/>
</dbReference>